<sequence>MRAAVVVLLCLQHVLIKESTARRQGRAKMGKIRPMDKVPLSEFKACFNDEMLKPISPSYFNMSKVRHKTTERVPPVRVLGITPDCYVYYGWLQHLKNLDSKVDRIVNHGMKFGIECADFHPYIITTEGEKYQLLIGVRRAGRRMLVQSIARKYPLLSSENASVMWMQMNPRARHEQFLSNEFPPDFTFDYMNNLLHRIFILGRTSTGTRLLELKIHVDRNNNLFPFITSQILQMDPLLHAPFHGIAMVATHNLDILGTLSSGFILLRQKFEDGQPLPGKYIASAVPMESLLTESLQGIVMDASYYDGHIYRSKYITVYPNNRCKFIGNFMLFSYHVSSDREYTFANIPTPEQTLLKASTT</sequence>
<dbReference type="AlphaFoldDB" id="A0A7I4XWC7"/>
<reference evidence="3" key="1">
    <citation type="submission" date="2020-12" db="UniProtKB">
        <authorList>
            <consortium name="WormBaseParasite"/>
        </authorList>
    </citation>
    <scope>IDENTIFICATION</scope>
    <source>
        <strain evidence="3">MHco3</strain>
    </source>
</reference>
<accession>A0A7I4XWC7</accession>
<name>A0A7I4XWC7_HAECO</name>
<dbReference type="WBParaSite" id="HCON_00021670-00001">
    <property type="protein sequence ID" value="HCON_00021670-00001"/>
    <property type="gene ID" value="HCON_00021670"/>
</dbReference>
<feature type="chain" id="PRO_5029569735" evidence="1">
    <location>
        <begin position="22"/>
        <end position="360"/>
    </location>
</feature>
<evidence type="ECO:0000313" key="2">
    <source>
        <dbReference type="Proteomes" id="UP000025227"/>
    </source>
</evidence>
<evidence type="ECO:0000313" key="3">
    <source>
        <dbReference type="WBParaSite" id="HCON_00021670-00001"/>
    </source>
</evidence>
<organism evidence="2 3">
    <name type="scientific">Haemonchus contortus</name>
    <name type="common">Barber pole worm</name>
    <dbReference type="NCBI Taxonomy" id="6289"/>
    <lineage>
        <taxon>Eukaryota</taxon>
        <taxon>Metazoa</taxon>
        <taxon>Ecdysozoa</taxon>
        <taxon>Nematoda</taxon>
        <taxon>Chromadorea</taxon>
        <taxon>Rhabditida</taxon>
        <taxon>Rhabditina</taxon>
        <taxon>Rhabditomorpha</taxon>
        <taxon>Strongyloidea</taxon>
        <taxon>Trichostrongylidae</taxon>
        <taxon>Haemonchus</taxon>
    </lineage>
</organism>
<protein>
    <submittedName>
        <fullName evidence="3">Uncharacterized protein</fullName>
    </submittedName>
</protein>
<dbReference type="Proteomes" id="UP000025227">
    <property type="component" value="Unplaced"/>
</dbReference>
<feature type="signal peptide" evidence="1">
    <location>
        <begin position="1"/>
        <end position="21"/>
    </location>
</feature>
<evidence type="ECO:0000256" key="1">
    <source>
        <dbReference type="SAM" id="SignalP"/>
    </source>
</evidence>
<dbReference type="OrthoDB" id="5873128at2759"/>
<keyword evidence="1" id="KW-0732">Signal</keyword>
<proteinExistence type="predicted"/>
<keyword evidence="2" id="KW-1185">Reference proteome</keyword>